<feature type="domain" description="Integrase catalytic" evidence="6">
    <location>
        <begin position="476"/>
        <end position="652"/>
    </location>
</feature>
<dbReference type="GO" id="GO:0015074">
    <property type="term" value="P:DNA integration"/>
    <property type="evidence" value="ECO:0007669"/>
    <property type="project" value="InterPro"/>
</dbReference>
<dbReference type="Gene3D" id="4.10.60.10">
    <property type="entry name" value="Zinc finger, CCHC-type"/>
    <property type="match status" value="1"/>
</dbReference>
<evidence type="ECO:0000256" key="4">
    <source>
        <dbReference type="SAM" id="MobiDB-lite"/>
    </source>
</evidence>
<dbReference type="InterPro" id="IPR043502">
    <property type="entry name" value="DNA/RNA_pol_sf"/>
</dbReference>
<feature type="region of interest" description="Disordered" evidence="4">
    <location>
        <begin position="746"/>
        <end position="769"/>
    </location>
</feature>
<dbReference type="InterPro" id="IPR001878">
    <property type="entry name" value="Znf_CCHC"/>
</dbReference>
<dbReference type="InterPro" id="IPR057670">
    <property type="entry name" value="SH3_retrovirus"/>
</dbReference>
<protein>
    <recommendedName>
        <fullName evidence="9">Polyprotein</fullName>
    </recommendedName>
</protein>
<dbReference type="PROSITE" id="PS50994">
    <property type="entry name" value="INTEGRASE"/>
    <property type="match status" value="1"/>
</dbReference>
<dbReference type="InterPro" id="IPR039537">
    <property type="entry name" value="Retrotran_Ty1/copia-like"/>
</dbReference>
<organism evidence="7 8">
    <name type="scientific">Centaurea solstitialis</name>
    <name type="common">yellow star-thistle</name>
    <dbReference type="NCBI Taxonomy" id="347529"/>
    <lineage>
        <taxon>Eukaryota</taxon>
        <taxon>Viridiplantae</taxon>
        <taxon>Streptophyta</taxon>
        <taxon>Embryophyta</taxon>
        <taxon>Tracheophyta</taxon>
        <taxon>Spermatophyta</taxon>
        <taxon>Magnoliopsida</taxon>
        <taxon>eudicotyledons</taxon>
        <taxon>Gunneridae</taxon>
        <taxon>Pentapetalae</taxon>
        <taxon>asterids</taxon>
        <taxon>campanulids</taxon>
        <taxon>Asterales</taxon>
        <taxon>Asteraceae</taxon>
        <taxon>Carduoideae</taxon>
        <taxon>Cardueae</taxon>
        <taxon>Centaureinae</taxon>
        <taxon>Centaurea</taxon>
    </lineage>
</organism>
<dbReference type="InterPro" id="IPR025724">
    <property type="entry name" value="GAG-pre-integrase_dom"/>
</dbReference>
<dbReference type="InterPro" id="IPR036397">
    <property type="entry name" value="RNaseH_sf"/>
</dbReference>
<evidence type="ECO:0000256" key="1">
    <source>
        <dbReference type="ARBA" id="ARBA00022723"/>
    </source>
</evidence>
<keyword evidence="3" id="KW-0863">Zinc-finger</keyword>
<keyword evidence="2" id="KW-0378">Hydrolase</keyword>
<evidence type="ECO:0000256" key="3">
    <source>
        <dbReference type="PROSITE-ProRule" id="PRU00047"/>
    </source>
</evidence>
<evidence type="ECO:0000259" key="5">
    <source>
        <dbReference type="PROSITE" id="PS50158"/>
    </source>
</evidence>
<dbReference type="PROSITE" id="PS50158">
    <property type="entry name" value="ZF_CCHC"/>
    <property type="match status" value="1"/>
</dbReference>
<dbReference type="Proteomes" id="UP001172457">
    <property type="component" value="Chromosome 6"/>
</dbReference>
<evidence type="ECO:0000259" key="6">
    <source>
        <dbReference type="PROSITE" id="PS50994"/>
    </source>
</evidence>
<feature type="domain" description="CCHC-type" evidence="5">
    <location>
        <begin position="270"/>
        <end position="286"/>
    </location>
</feature>
<dbReference type="GO" id="GO:0003676">
    <property type="term" value="F:nucleic acid binding"/>
    <property type="evidence" value="ECO:0007669"/>
    <property type="project" value="InterPro"/>
</dbReference>
<dbReference type="InterPro" id="IPR001584">
    <property type="entry name" value="Integrase_cat-core"/>
</dbReference>
<dbReference type="GO" id="GO:0016787">
    <property type="term" value="F:hydrolase activity"/>
    <property type="evidence" value="ECO:0007669"/>
    <property type="project" value="UniProtKB-KW"/>
</dbReference>
<dbReference type="InterPro" id="IPR012337">
    <property type="entry name" value="RNaseH-like_sf"/>
</dbReference>
<gene>
    <name evidence="7" type="ORF">OSB04_024750</name>
</gene>
<sequence length="1274" mass="145855">MANTVTNTNNRSLRSILEKDKLTGSNFLDWERNLQIVLRHERKWYVLEETLGEAPPANASAAIRNAYQKRSDDLLDVGCLMLATMSPELQTGLTNTNSYDMIRQLRDMFQTQARTERYDATRALNACKMAKGTSVSAHVMKMKRLLDHLERLGHLVPLQLATDTILNSLTDDYKQFVINFNMNNMEKSIAELHSMLKTAELSMGTGTKTKDVLMVKDGGVKKKRGQRITSKGKGQVQASQSVPKVADNGNGKGKGMGKKVKVHKARTENRCFRCHEVGHWRQNCPKRHETGVGKLVFGFFGKKVLQVVMEEEMRKVGGGGSMWGWVKFLRVGEGTMFVAEVVGSYSLSLPSGLVLELENCYYVPKMIKNVITFDLLIDQGFSYKYDYKLISCFKNDVFYFKATPSNGLYVLNLQENKEVYHISKRSKEIEDQTYLWHCRLGHINKKRIEKLRKEGFLGSFDFRPFDNCESCLSGKTTKQPFNKDNERSNELLGIIHTDVCGPFSHVARGGYRYFITFTDDFNRYGYVYLIRHKSESFERFKEFQNEVQNQLDKKIKFLRSDRGGEYLSQEFDNHLMECGIVSQLTPPYIPQMNGVSERRNRTLLDMVRSMMCRSSLPVTFWGHALETAAHILNRVPTKSVEKTPYEIWTGKKPKLSFLKIWGCEVYVKRPTSKKLKPKSDKCFFVGYPKTTVGYYFYNPTENKVFVARNGEFLEDKFLSTENTRNDVDLQEVEEDVTLPIVEPVTQQEHVETQPETVEEVQTQDLRRSTRVRQEPDRYLGFLVSLDGGDLNEPTSYREVVSGNESEQWQEAMKAEMRSMYDNQVWELTDLPQHCRAVGCKWVFKKKTDMDGNLHTFKARLVAKGFTQTHGIDYDETFSPVAMLKSIKILMAISVYFNYEIWQMDVKTAFLNGKLTKDVYMQQPEGFVDPKNPDKVCKLLKSIYGLKQASRSWNLHFDVRIKEFGLLKLSKCFQMKDLGEAAYILGIKIYRNRSRRLIGLSQGTYIDKIPKRFKMDESMKGFIPMQHGIVLSKAQYPVSSEDQDKMKLVPYASAIGSIMYAMLCTRPGVSYSISVTSRYQQNPGEANWVAIKNIPKYMRRTKQMFLVFGGFEDEISVTGYSDASFQTDRDDFKSQSGYVFILNGGAISWKSSKQDTIADSTTEVEYIAASDAAKEAVWLRNFISDLRVVASISRPIDIYCDNSGAVAQAKEPREHHKPRHVLRKYHLIREIIGRGDVKICKTPTDENVADPLTKPLARAKHEGHASSIGYLDTSS</sequence>
<dbReference type="EMBL" id="JARYMX010000006">
    <property type="protein sequence ID" value="KAJ9545043.1"/>
    <property type="molecule type" value="Genomic_DNA"/>
</dbReference>
<keyword evidence="3" id="KW-0862">Zinc</keyword>
<dbReference type="Pfam" id="PF14223">
    <property type="entry name" value="Retrotran_gag_2"/>
    <property type="match status" value="1"/>
</dbReference>
<feature type="region of interest" description="Disordered" evidence="4">
    <location>
        <begin position="229"/>
        <end position="260"/>
    </location>
</feature>
<keyword evidence="8" id="KW-1185">Reference proteome</keyword>
<comment type="caution">
    <text evidence="7">The sequence shown here is derived from an EMBL/GenBank/DDBJ whole genome shotgun (WGS) entry which is preliminary data.</text>
</comment>
<dbReference type="SUPFAM" id="SSF57756">
    <property type="entry name" value="Retrovirus zinc finger-like domains"/>
    <property type="match status" value="1"/>
</dbReference>
<dbReference type="SUPFAM" id="SSF56672">
    <property type="entry name" value="DNA/RNA polymerases"/>
    <property type="match status" value="1"/>
</dbReference>
<dbReference type="AlphaFoldDB" id="A0AA38SU86"/>
<reference evidence="7" key="1">
    <citation type="submission" date="2023-03" db="EMBL/GenBank/DDBJ databases">
        <title>Chromosome-scale reference genome and RAD-based genetic map of yellow starthistle (Centaurea solstitialis) reveal putative structural variation and QTLs associated with invader traits.</title>
        <authorList>
            <person name="Reatini B."/>
            <person name="Cang F.A."/>
            <person name="Jiang Q."/>
            <person name="Mckibben M.T.W."/>
            <person name="Barker M.S."/>
            <person name="Rieseberg L.H."/>
            <person name="Dlugosch K.M."/>
        </authorList>
    </citation>
    <scope>NUCLEOTIDE SEQUENCE</scope>
    <source>
        <strain evidence="7">CAN-66</strain>
        <tissue evidence="7">Leaf</tissue>
    </source>
</reference>
<feature type="compositionally biased region" description="Low complexity" evidence="4">
    <location>
        <begin position="753"/>
        <end position="763"/>
    </location>
</feature>
<evidence type="ECO:0008006" key="9">
    <source>
        <dbReference type="Google" id="ProtNLM"/>
    </source>
</evidence>
<dbReference type="CDD" id="cd09272">
    <property type="entry name" value="RNase_HI_RT_Ty1"/>
    <property type="match status" value="1"/>
</dbReference>
<dbReference type="SMART" id="SM00343">
    <property type="entry name" value="ZnF_C2HC"/>
    <property type="match status" value="1"/>
</dbReference>
<dbReference type="Pfam" id="PF13976">
    <property type="entry name" value="gag_pre-integrs"/>
    <property type="match status" value="1"/>
</dbReference>
<dbReference type="Gene3D" id="3.30.420.10">
    <property type="entry name" value="Ribonuclease H-like superfamily/Ribonuclease H"/>
    <property type="match status" value="1"/>
</dbReference>
<dbReference type="GO" id="GO:0008270">
    <property type="term" value="F:zinc ion binding"/>
    <property type="evidence" value="ECO:0007669"/>
    <property type="project" value="UniProtKB-KW"/>
</dbReference>
<name>A0AA38SU86_9ASTR</name>
<evidence type="ECO:0000313" key="8">
    <source>
        <dbReference type="Proteomes" id="UP001172457"/>
    </source>
</evidence>
<dbReference type="Pfam" id="PF07727">
    <property type="entry name" value="RVT_2"/>
    <property type="match status" value="1"/>
</dbReference>
<dbReference type="InterPro" id="IPR036875">
    <property type="entry name" value="Znf_CCHC_sf"/>
</dbReference>
<dbReference type="InterPro" id="IPR013103">
    <property type="entry name" value="RVT_2"/>
</dbReference>
<dbReference type="Pfam" id="PF25597">
    <property type="entry name" value="SH3_retrovirus"/>
    <property type="match status" value="1"/>
</dbReference>
<evidence type="ECO:0000256" key="2">
    <source>
        <dbReference type="ARBA" id="ARBA00022801"/>
    </source>
</evidence>
<proteinExistence type="predicted"/>
<dbReference type="SUPFAM" id="SSF53098">
    <property type="entry name" value="Ribonuclease H-like"/>
    <property type="match status" value="1"/>
</dbReference>
<dbReference type="PANTHER" id="PTHR42648:SF27">
    <property type="entry name" value="RNA-DIRECTED DNA POLYMERASE"/>
    <property type="match status" value="1"/>
</dbReference>
<keyword evidence="1" id="KW-0479">Metal-binding</keyword>
<accession>A0AA38SU86</accession>
<dbReference type="Pfam" id="PF00665">
    <property type="entry name" value="rve"/>
    <property type="match status" value="1"/>
</dbReference>
<evidence type="ECO:0000313" key="7">
    <source>
        <dbReference type="EMBL" id="KAJ9545043.1"/>
    </source>
</evidence>
<dbReference type="PANTHER" id="PTHR42648">
    <property type="entry name" value="TRANSPOSASE, PUTATIVE-RELATED"/>
    <property type="match status" value="1"/>
</dbReference>